<proteinExistence type="inferred from homology"/>
<dbReference type="AlphaFoldDB" id="A0A495RBS0"/>
<dbReference type="Proteomes" id="UP000278542">
    <property type="component" value="Unassembled WGS sequence"/>
</dbReference>
<keyword evidence="7" id="KW-1185">Reference proteome</keyword>
<organism evidence="6 7">
    <name type="scientific">Orbus hercynius</name>
    <dbReference type="NCBI Taxonomy" id="593135"/>
    <lineage>
        <taxon>Bacteria</taxon>
        <taxon>Pseudomonadati</taxon>
        <taxon>Pseudomonadota</taxon>
        <taxon>Gammaproteobacteria</taxon>
        <taxon>Orbales</taxon>
        <taxon>Orbaceae</taxon>
        <taxon>Orbus</taxon>
    </lineage>
</organism>
<dbReference type="PANTHER" id="PTHR30346">
    <property type="entry name" value="TRANSCRIPTIONAL DUAL REGULATOR HCAR-RELATED"/>
    <property type="match status" value="1"/>
</dbReference>
<evidence type="ECO:0000259" key="5">
    <source>
        <dbReference type="PROSITE" id="PS50931"/>
    </source>
</evidence>
<dbReference type="Gene3D" id="3.40.190.290">
    <property type="match status" value="1"/>
</dbReference>
<dbReference type="Pfam" id="PF03466">
    <property type="entry name" value="LysR_substrate"/>
    <property type="match status" value="1"/>
</dbReference>
<dbReference type="GO" id="GO:0003677">
    <property type="term" value="F:DNA binding"/>
    <property type="evidence" value="ECO:0007669"/>
    <property type="project" value="UniProtKB-KW"/>
</dbReference>
<keyword evidence="3" id="KW-0238">DNA-binding</keyword>
<dbReference type="OrthoDB" id="6085485at2"/>
<evidence type="ECO:0000313" key="7">
    <source>
        <dbReference type="Proteomes" id="UP000278542"/>
    </source>
</evidence>
<dbReference type="Gene3D" id="1.10.10.10">
    <property type="entry name" value="Winged helix-like DNA-binding domain superfamily/Winged helix DNA-binding domain"/>
    <property type="match status" value="1"/>
</dbReference>
<dbReference type="Pfam" id="PF00126">
    <property type="entry name" value="HTH_1"/>
    <property type="match status" value="1"/>
</dbReference>
<dbReference type="GO" id="GO:0032993">
    <property type="term" value="C:protein-DNA complex"/>
    <property type="evidence" value="ECO:0007669"/>
    <property type="project" value="TreeGrafter"/>
</dbReference>
<dbReference type="GO" id="GO:0003700">
    <property type="term" value="F:DNA-binding transcription factor activity"/>
    <property type="evidence" value="ECO:0007669"/>
    <property type="project" value="InterPro"/>
</dbReference>
<dbReference type="SUPFAM" id="SSF53850">
    <property type="entry name" value="Periplasmic binding protein-like II"/>
    <property type="match status" value="1"/>
</dbReference>
<comment type="similarity">
    <text evidence="1">Belongs to the LysR transcriptional regulatory family.</text>
</comment>
<name>A0A495RBS0_9GAMM</name>
<feature type="domain" description="HTH lysR-type" evidence="5">
    <location>
        <begin position="24"/>
        <end position="81"/>
    </location>
</feature>
<dbReference type="InterPro" id="IPR000847">
    <property type="entry name" value="LysR_HTH_N"/>
</dbReference>
<comment type="caution">
    <text evidence="6">The sequence shown here is derived from an EMBL/GenBank/DDBJ whole genome shotgun (WGS) entry which is preliminary data.</text>
</comment>
<dbReference type="PANTHER" id="PTHR30346:SF0">
    <property type="entry name" value="HCA OPERON TRANSCRIPTIONAL ACTIVATOR HCAR"/>
    <property type="match status" value="1"/>
</dbReference>
<sequence length="324" mass="36435">MPKNISNNGKEYDLSLYFMKKNNITLKKLEVFLVFMSKGNISLAADELSLSSVSVHRALHTLEDDINCPLFIHKGRNLHPMPAAYKLQEYAEQILELADEAMTATALAAGIEQHKLKIGALYSLTIDILPKLIMDFKLRKPDTRIDLSMGSNHELLASLENNQLDAVFVEITQGEIDPHNFEILPIFDDQLFIAGAIDSPLLKGTTIDLTTLQDQNFIGLTKGFATNNSFEHVFANTNYTPNISLYVNNIFSQINLVSANMGYSLLPGRMRSAYQDKIKMVAIKQENPVMQTIGLVFAKNREYDPNILSLLACSRMYIHHSKPR</sequence>
<dbReference type="InterPro" id="IPR036388">
    <property type="entry name" value="WH-like_DNA-bd_sf"/>
</dbReference>
<protein>
    <submittedName>
        <fullName evidence="6">LysR family malonate utilization transcriptional regulator</fullName>
    </submittedName>
</protein>
<evidence type="ECO:0000313" key="6">
    <source>
        <dbReference type="EMBL" id="RKS84458.1"/>
    </source>
</evidence>
<dbReference type="EMBL" id="RBWY01000006">
    <property type="protein sequence ID" value="RKS84458.1"/>
    <property type="molecule type" value="Genomic_DNA"/>
</dbReference>
<dbReference type="InterPro" id="IPR005119">
    <property type="entry name" value="LysR_subst-bd"/>
</dbReference>
<evidence type="ECO:0000256" key="1">
    <source>
        <dbReference type="ARBA" id="ARBA00009437"/>
    </source>
</evidence>
<evidence type="ECO:0000256" key="2">
    <source>
        <dbReference type="ARBA" id="ARBA00023015"/>
    </source>
</evidence>
<keyword evidence="4" id="KW-0804">Transcription</keyword>
<accession>A0A495RBS0</accession>
<reference evidence="6 7" key="1">
    <citation type="submission" date="2018-10" db="EMBL/GenBank/DDBJ databases">
        <title>Genomic Encyclopedia of Type Strains, Phase IV (KMG-IV): sequencing the most valuable type-strain genomes for metagenomic binning, comparative biology and taxonomic classification.</title>
        <authorList>
            <person name="Goeker M."/>
        </authorList>
    </citation>
    <scope>NUCLEOTIDE SEQUENCE [LARGE SCALE GENOMIC DNA]</scope>
    <source>
        <strain evidence="6 7">DSM 22228</strain>
    </source>
</reference>
<evidence type="ECO:0000256" key="4">
    <source>
        <dbReference type="ARBA" id="ARBA00023163"/>
    </source>
</evidence>
<dbReference type="SUPFAM" id="SSF46785">
    <property type="entry name" value="Winged helix' DNA-binding domain"/>
    <property type="match status" value="1"/>
</dbReference>
<dbReference type="RefSeq" id="WP_121145946.1">
    <property type="nucleotide sequence ID" value="NZ_RBWY01000006.1"/>
</dbReference>
<gene>
    <name evidence="6" type="ORF">DES39_2134</name>
</gene>
<dbReference type="PROSITE" id="PS50931">
    <property type="entry name" value="HTH_LYSR"/>
    <property type="match status" value="1"/>
</dbReference>
<keyword evidence="2" id="KW-0805">Transcription regulation</keyword>
<evidence type="ECO:0000256" key="3">
    <source>
        <dbReference type="ARBA" id="ARBA00023125"/>
    </source>
</evidence>
<dbReference type="InterPro" id="IPR036390">
    <property type="entry name" value="WH_DNA-bd_sf"/>
</dbReference>